<dbReference type="Proteomes" id="UP000234331">
    <property type="component" value="Unassembled WGS sequence"/>
</dbReference>
<keyword evidence="3" id="KW-1185">Reference proteome</keyword>
<dbReference type="EMBL" id="FZMO01000085">
    <property type="protein sequence ID" value="SNQ47175.1"/>
    <property type="molecule type" value="Genomic_DNA"/>
</dbReference>
<dbReference type="SUPFAM" id="SSF51679">
    <property type="entry name" value="Bacterial luciferase-like"/>
    <property type="match status" value="1"/>
</dbReference>
<sequence length="338" mass="37206">MKIDSTLTKDIDVTASAAREIEQAGYDGLWVGETKHDPFLQVFQALQATENITVGTSIAIAFARTPMTTANVAYDLARHARGRFVLGLGSQVKPHIERRFSMPWSSPAARMREFVLALKAIWTAWQEESKLDFQGEFYTHTLMTPFFAPPPHPAGPPPVFVAGVNTVMTEIAGEVADGFFIHPFTTPRYLEEVTLPALRRGREKTGKTLEGFEIAGPSFVAVGRTEQELATAIAGTKAQIAFYASTPAYRAVLELHGWGELQPELTRLTKEGKWESMADLIDDEMLHTFAIVGGPDEIGPALIAKLGAVATRLTFYATYKTDPELLPELLRQVRAADQ</sequence>
<gene>
    <name evidence="2" type="ORF">FRACA_1750002</name>
</gene>
<name>A0A2I2KND4_9ACTN</name>
<dbReference type="NCBIfam" id="TIGR03617">
    <property type="entry name" value="F420_MSMEG_2256"/>
    <property type="match status" value="1"/>
</dbReference>
<dbReference type="CDD" id="cd01097">
    <property type="entry name" value="Tetrahydromethanopterin_reductase"/>
    <property type="match status" value="1"/>
</dbReference>
<evidence type="ECO:0000313" key="3">
    <source>
        <dbReference type="Proteomes" id="UP000234331"/>
    </source>
</evidence>
<dbReference type="AlphaFoldDB" id="A0A2I2KND4"/>
<dbReference type="InterPro" id="IPR011251">
    <property type="entry name" value="Luciferase-like_dom"/>
</dbReference>
<reference evidence="2 3" key="1">
    <citation type="submission" date="2017-06" db="EMBL/GenBank/DDBJ databases">
        <authorList>
            <person name="Kim H.J."/>
            <person name="Triplett B.A."/>
        </authorList>
    </citation>
    <scope>NUCLEOTIDE SEQUENCE [LARGE SCALE GENOMIC DNA]</scope>
    <source>
        <strain evidence="2">FRACA_ARgP5</strain>
    </source>
</reference>
<protein>
    <recommendedName>
        <fullName evidence="1">Luciferase-like domain-containing protein</fullName>
    </recommendedName>
</protein>
<evidence type="ECO:0000313" key="2">
    <source>
        <dbReference type="EMBL" id="SNQ47175.1"/>
    </source>
</evidence>
<dbReference type="PANTHER" id="PTHR43244:SF2">
    <property type="entry name" value="CONSERVED HYPOTHETICAL ALANINE AND PROLINE-RICH PROTEIN"/>
    <property type="match status" value="1"/>
</dbReference>
<dbReference type="InterPro" id="IPR036661">
    <property type="entry name" value="Luciferase-like_sf"/>
</dbReference>
<proteinExistence type="predicted"/>
<dbReference type="Gene3D" id="3.20.20.30">
    <property type="entry name" value="Luciferase-like domain"/>
    <property type="match status" value="1"/>
</dbReference>
<organism evidence="2 3">
    <name type="scientific">Frankia canadensis</name>
    <dbReference type="NCBI Taxonomy" id="1836972"/>
    <lineage>
        <taxon>Bacteria</taxon>
        <taxon>Bacillati</taxon>
        <taxon>Actinomycetota</taxon>
        <taxon>Actinomycetes</taxon>
        <taxon>Frankiales</taxon>
        <taxon>Frankiaceae</taxon>
        <taxon>Frankia</taxon>
    </lineage>
</organism>
<dbReference type="PANTHER" id="PTHR43244">
    <property type="match status" value="1"/>
</dbReference>
<dbReference type="Pfam" id="PF00296">
    <property type="entry name" value="Bac_luciferase"/>
    <property type="match status" value="1"/>
</dbReference>
<dbReference type="InterPro" id="IPR050564">
    <property type="entry name" value="F420-G6PD/mer"/>
</dbReference>
<dbReference type="InterPro" id="IPR019919">
    <property type="entry name" value="Lucif-like_OxRdtase_MSMEG_2256"/>
</dbReference>
<feature type="domain" description="Luciferase-like" evidence="1">
    <location>
        <begin position="10"/>
        <end position="303"/>
    </location>
</feature>
<dbReference type="GO" id="GO:0016705">
    <property type="term" value="F:oxidoreductase activity, acting on paired donors, with incorporation or reduction of molecular oxygen"/>
    <property type="evidence" value="ECO:0007669"/>
    <property type="project" value="InterPro"/>
</dbReference>
<accession>A0A2I2KND4</accession>
<dbReference type="OrthoDB" id="3284378at2"/>
<evidence type="ECO:0000259" key="1">
    <source>
        <dbReference type="Pfam" id="PF00296"/>
    </source>
</evidence>
<dbReference type="RefSeq" id="WP_101831072.1">
    <property type="nucleotide sequence ID" value="NZ_FZMO01000085.1"/>
</dbReference>